<dbReference type="PANTHER" id="PTHR11066">
    <property type="entry name" value="ACYL-COA THIOESTERASE"/>
    <property type="match status" value="1"/>
</dbReference>
<dbReference type="InterPro" id="IPR049450">
    <property type="entry name" value="ACOT8-like_C"/>
</dbReference>
<evidence type="ECO:0000256" key="2">
    <source>
        <dbReference type="SAM" id="MobiDB-lite"/>
    </source>
</evidence>
<feature type="region of interest" description="Disordered" evidence="2">
    <location>
        <begin position="1"/>
        <end position="26"/>
    </location>
</feature>
<dbReference type="InterPro" id="IPR003703">
    <property type="entry name" value="Acyl_CoA_thio"/>
</dbReference>
<name>A0AAV2TAF4_CALDB</name>
<proteinExistence type="inferred from homology"/>
<dbReference type="PANTHER" id="PTHR11066:SF34">
    <property type="entry name" value="ACYL-COENZYME A THIOESTERASE 8"/>
    <property type="match status" value="1"/>
</dbReference>
<dbReference type="EMBL" id="CAXLJL010000157">
    <property type="protein sequence ID" value="CAL5133836.1"/>
    <property type="molecule type" value="Genomic_DNA"/>
</dbReference>
<evidence type="ECO:0000313" key="4">
    <source>
        <dbReference type="EMBL" id="CAL5133836.1"/>
    </source>
</evidence>
<gene>
    <name evidence="4" type="ORF">CDAUBV1_LOCUS7068</name>
</gene>
<evidence type="ECO:0000313" key="5">
    <source>
        <dbReference type="Proteomes" id="UP001497525"/>
    </source>
</evidence>
<dbReference type="SUPFAM" id="SSF54637">
    <property type="entry name" value="Thioesterase/thiol ester dehydrase-isomerase"/>
    <property type="match status" value="1"/>
</dbReference>
<evidence type="ECO:0000259" key="3">
    <source>
        <dbReference type="Pfam" id="PF20789"/>
    </source>
</evidence>
<dbReference type="Gene3D" id="2.40.160.210">
    <property type="entry name" value="Acyl-CoA thioesterase, double hotdog domain"/>
    <property type="match status" value="1"/>
</dbReference>
<comment type="similarity">
    <text evidence="1">Belongs to the C/M/P thioester hydrolase family.</text>
</comment>
<dbReference type="Pfam" id="PF20789">
    <property type="entry name" value="4HBT_3C"/>
    <property type="match status" value="1"/>
</dbReference>
<sequence>MSVSPCEEKLSTVEQSHSSVKQPNEYQVTRLRDSRSFSHRLVEAFPVDGVKKDDRRPFFRMDCSFKIPEEDPASFVARMPKVPPVERVQDFHSFLDSINQNSLADVPRARIKQFLEFEESYPVEIKFCEPEYVVGLRPNPTGRLHAWMRIKETPTVDLHPYRDAILTYFSDALLIWVSLTEPLPVYYLVTLNQSIWFHNPHSCPEPDEWLLFETRSNFVGGALTLSYGAMWNKEGDLLASMAQQGLVRTQQMTPVSSSNSLEEKKVSNSH</sequence>
<feature type="domain" description="Acyl-CoA thioesterase-like C-terminal" evidence="3">
    <location>
        <begin position="132"/>
        <end position="247"/>
    </location>
</feature>
<dbReference type="CDD" id="cd03444">
    <property type="entry name" value="Thioesterase_II_repeat1"/>
    <property type="match status" value="1"/>
</dbReference>
<dbReference type="GO" id="GO:0009062">
    <property type="term" value="P:fatty acid catabolic process"/>
    <property type="evidence" value="ECO:0007669"/>
    <property type="project" value="TreeGrafter"/>
</dbReference>
<dbReference type="InterPro" id="IPR042171">
    <property type="entry name" value="Acyl-CoA_hotdog"/>
</dbReference>
<reference evidence="4" key="1">
    <citation type="submission" date="2024-06" db="EMBL/GenBank/DDBJ databases">
        <authorList>
            <person name="Liu X."/>
            <person name="Lenzi L."/>
            <person name="Haldenby T S."/>
            <person name="Uol C."/>
        </authorList>
    </citation>
    <scope>NUCLEOTIDE SEQUENCE</scope>
</reference>
<protein>
    <recommendedName>
        <fullName evidence="3">Acyl-CoA thioesterase-like C-terminal domain-containing protein</fullName>
    </recommendedName>
</protein>
<dbReference type="GO" id="GO:0047617">
    <property type="term" value="F:fatty acyl-CoA hydrolase activity"/>
    <property type="evidence" value="ECO:0007669"/>
    <property type="project" value="InterPro"/>
</dbReference>
<feature type="compositionally biased region" description="Polar residues" evidence="2">
    <location>
        <begin position="12"/>
        <end position="26"/>
    </location>
</feature>
<dbReference type="AlphaFoldDB" id="A0AAV2TAF4"/>
<accession>A0AAV2TAF4</accession>
<dbReference type="GO" id="GO:0005782">
    <property type="term" value="C:peroxisomal matrix"/>
    <property type="evidence" value="ECO:0007669"/>
    <property type="project" value="UniProtKB-SubCell"/>
</dbReference>
<dbReference type="GO" id="GO:0006637">
    <property type="term" value="P:acyl-CoA metabolic process"/>
    <property type="evidence" value="ECO:0007669"/>
    <property type="project" value="InterPro"/>
</dbReference>
<evidence type="ECO:0000256" key="1">
    <source>
        <dbReference type="ARBA" id="ARBA00006538"/>
    </source>
</evidence>
<dbReference type="InterPro" id="IPR029069">
    <property type="entry name" value="HotDog_dom_sf"/>
</dbReference>
<comment type="caution">
    <text evidence="4">The sequence shown here is derived from an EMBL/GenBank/DDBJ whole genome shotgun (WGS) entry which is preliminary data.</text>
</comment>
<feature type="compositionally biased region" description="Basic and acidic residues" evidence="2">
    <location>
        <begin position="1"/>
        <end position="11"/>
    </location>
</feature>
<dbReference type="Proteomes" id="UP001497525">
    <property type="component" value="Unassembled WGS sequence"/>
</dbReference>
<organism evidence="4 5">
    <name type="scientific">Calicophoron daubneyi</name>
    <name type="common">Rumen fluke</name>
    <name type="synonym">Paramphistomum daubneyi</name>
    <dbReference type="NCBI Taxonomy" id="300641"/>
    <lineage>
        <taxon>Eukaryota</taxon>
        <taxon>Metazoa</taxon>
        <taxon>Spiralia</taxon>
        <taxon>Lophotrochozoa</taxon>
        <taxon>Platyhelminthes</taxon>
        <taxon>Trematoda</taxon>
        <taxon>Digenea</taxon>
        <taxon>Plagiorchiida</taxon>
        <taxon>Pronocephalata</taxon>
        <taxon>Paramphistomoidea</taxon>
        <taxon>Paramphistomidae</taxon>
        <taxon>Calicophoron</taxon>
    </lineage>
</organism>